<evidence type="ECO:0000313" key="4">
    <source>
        <dbReference type="Proteomes" id="UP000494040"/>
    </source>
</evidence>
<dbReference type="AlphaFoldDB" id="A0A8I6S844"/>
<dbReference type="InterPro" id="IPR025259">
    <property type="entry name" value="CCDC34/181"/>
</dbReference>
<evidence type="ECO:0000313" key="3">
    <source>
        <dbReference type="EnsemblMetazoa" id="XP_014260832.1"/>
    </source>
</evidence>
<dbReference type="KEGG" id="clec:106673272"/>
<dbReference type="RefSeq" id="XP_014260832.1">
    <property type="nucleotide sequence ID" value="XM_014405346.2"/>
</dbReference>
<name>A0A8I6S844_CIMLE</name>
<keyword evidence="4" id="KW-1185">Reference proteome</keyword>
<sequence>MCSVQRCFVQENFTDARANGRKKELDSYAKDDGPTRCNKTNGHADPDEKERKKKNEEAFARWVKSKEKRELEKKKEKKREEERRKMQKTQKEEQDKRIIAANREMWLQKKKAAIEAEKQKKKDEEKKLEEKETLKKNLSKEVVKVWMGISQRRPKPTPSSIFSNSQVNVSYKNPEPWRGVLDD</sequence>
<dbReference type="GeneID" id="106673272"/>
<dbReference type="Proteomes" id="UP000494040">
    <property type="component" value="Unassembled WGS sequence"/>
</dbReference>
<feature type="compositionally biased region" description="Basic and acidic residues" evidence="1">
    <location>
        <begin position="42"/>
        <end position="98"/>
    </location>
</feature>
<evidence type="ECO:0000256" key="1">
    <source>
        <dbReference type="SAM" id="MobiDB-lite"/>
    </source>
</evidence>
<feature type="domain" description="Coiled-coil" evidence="2">
    <location>
        <begin position="46"/>
        <end position="177"/>
    </location>
</feature>
<dbReference type="EnsemblMetazoa" id="XM_014405346.2">
    <property type="protein sequence ID" value="XP_014260832.1"/>
    <property type="gene ID" value="LOC106673272"/>
</dbReference>
<feature type="region of interest" description="Disordered" evidence="1">
    <location>
        <begin position="114"/>
        <end position="134"/>
    </location>
</feature>
<proteinExistence type="predicted"/>
<feature type="compositionally biased region" description="Basic and acidic residues" evidence="1">
    <location>
        <begin position="21"/>
        <end position="34"/>
    </location>
</feature>
<feature type="region of interest" description="Disordered" evidence="1">
    <location>
        <begin position="151"/>
        <end position="183"/>
    </location>
</feature>
<dbReference type="OMA" id="ISKMYIN"/>
<reference evidence="3" key="1">
    <citation type="submission" date="2022-01" db="UniProtKB">
        <authorList>
            <consortium name="EnsemblMetazoa"/>
        </authorList>
    </citation>
    <scope>IDENTIFICATION</scope>
</reference>
<feature type="compositionally biased region" description="Polar residues" evidence="1">
    <location>
        <begin position="158"/>
        <end position="171"/>
    </location>
</feature>
<dbReference type="Pfam" id="PF13904">
    <property type="entry name" value="CCDC34"/>
    <property type="match status" value="1"/>
</dbReference>
<feature type="region of interest" description="Disordered" evidence="1">
    <location>
        <begin position="20"/>
        <end position="98"/>
    </location>
</feature>
<organism evidence="3 4">
    <name type="scientific">Cimex lectularius</name>
    <name type="common">Bed bug</name>
    <name type="synonym">Acanthia lectularia</name>
    <dbReference type="NCBI Taxonomy" id="79782"/>
    <lineage>
        <taxon>Eukaryota</taxon>
        <taxon>Metazoa</taxon>
        <taxon>Ecdysozoa</taxon>
        <taxon>Arthropoda</taxon>
        <taxon>Hexapoda</taxon>
        <taxon>Insecta</taxon>
        <taxon>Pterygota</taxon>
        <taxon>Neoptera</taxon>
        <taxon>Paraneoptera</taxon>
        <taxon>Hemiptera</taxon>
        <taxon>Heteroptera</taxon>
        <taxon>Panheteroptera</taxon>
        <taxon>Cimicomorpha</taxon>
        <taxon>Cimicidae</taxon>
        <taxon>Cimex</taxon>
    </lineage>
</organism>
<accession>A0A8I6S844</accession>
<protein>
    <recommendedName>
        <fullName evidence="2">Coiled-coil domain-containing protein</fullName>
    </recommendedName>
</protein>
<evidence type="ECO:0000259" key="2">
    <source>
        <dbReference type="Pfam" id="PF13904"/>
    </source>
</evidence>